<protein>
    <submittedName>
        <fullName evidence="1">Uncharacterized protein</fullName>
    </submittedName>
</protein>
<dbReference type="RefSeq" id="WP_170202324.1">
    <property type="nucleotide sequence ID" value="NZ_CP051685.1"/>
</dbReference>
<dbReference type="AlphaFoldDB" id="A0A7Z2VW14"/>
<evidence type="ECO:0000313" key="1">
    <source>
        <dbReference type="EMBL" id="QJE00291.1"/>
    </source>
</evidence>
<dbReference type="Proteomes" id="UP000502415">
    <property type="component" value="Chromosome"/>
</dbReference>
<dbReference type="EMBL" id="CP051685">
    <property type="protein sequence ID" value="QJE00291.1"/>
    <property type="molecule type" value="Genomic_DNA"/>
</dbReference>
<dbReference type="KEGG" id="mfy:HH212_09885"/>
<accession>A0A7Z2VW14</accession>
<reference evidence="1 2" key="1">
    <citation type="submission" date="2020-04" db="EMBL/GenBank/DDBJ databases">
        <title>Genome sequencing of novel species.</title>
        <authorList>
            <person name="Heo J."/>
            <person name="Kim S.-J."/>
            <person name="Kim J.-S."/>
            <person name="Hong S.-B."/>
            <person name="Kwon S.-W."/>
        </authorList>
    </citation>
    <scope>NUCLEOTIDE SEQUENCE [LARGE SCALE GENOMIC DNA]</scope>
    <source>
        <strain evidence="1 2">GN2-R2</strain>
    </source>
</reference>
<organism evidence="1 2">
    <name type="scientific">Massilia forsythiae</name>
    <dbReference type="NCBI Taxonomy" id="2728020"/>
    <lineage>
        <taxon>Bacteria</taxon>
        <taxon>Pseudomonadati</taxon>
        <taxon>Pseudomonadota</taxon>
        <taxon>Betaproteobacteria</taxon>
        <taxon>Burkholderiales</taxon>
        <taxon>Oxalobacteraceae</taxon>
        <taxon>Telluria group</taxon>
        <taxon>Massilia</taxon>
    </lineage>
</organism>
<gene>
    <name evidence="1" type="ORF">HH212_09885</name>
</gene>
<sequence length="171" mass="19716">MQEIEVVVDFNGIVIFDPERLKEYYGNIDIGTNLLKRFTTTNEGEEVIKQGIVTPIIGINDSAYKVFVREDHEQSEIHPNSIILSNSFFPLGITNRAVISDLSTLYEWYPDENWIEIHIPVGFYSVKINGFHLIENDEIIDFGFEFVFSKEHILPKFSGSLTQNMQVLELK</sequence>
<evidence type="ECO:0000313" key="2">
    <source>
        <dbReference type="Proteomes" id="UP000502415"/>
    </source>
</evidence>
<name>A0A7Z2VW14_9BURK</name>
<keyword evidence="2" id="KW-1185">Reference proteome</keyword>
<proteinExistence type="predicted"/>